<dbReference type="Proteomes" id="UP000015106">
    <property type="component" value="Chromosome 1"/>
</dbReference>
<accession>A0A8R7P4Q4</accession>
<feature type="region of interest" description="Disordered" evidence="1">
    <location>
        <begin position="27"/>
        <end position="56"/>
    </location>
</feature>
<evidence type="ECO:0000313" key="3">
    <source>
        <dbReference type="Proteomes" id="UP000015106"/>
    </source>
</evidence>
<evidence type="ECO:0000313" key="2">
    <source>
        <dbReference type="EnsemblPlants" id="TuG1812G0100003769.01.T01"/>
    </source>
</evidence>
<dbReference type="Gramene" id="TuG1812G0100003769.01.T01">
    <property type="protein sequence ID" value="TuG1812G0100003769.01.T01"/>
    <property type="gene ID" value="TuG1812G0100003769.01"/>
</dbReference>
<organism evidence="2 3">
    <name type="scientific">Triticum urartu</name>
    <name type="common">Red wild einkorn</name>
    <name type="synonym">Crithodium urartu</name>
    <dbReference type="NCBI Taxonomy" id="4572"/>
    <lineage>
        <taxon>Eukaryota</taxon>
        <taxon>Viridiplantae</taxon>
        <taxon>Streptophyta</taxon>
        <taxon>Embryophyta</taxon>
        <taxon>Tracheophyta</taxon>
        <taxon>Spermatophyta</taxon>
        <taxon>Magnoliopsida</taxon>
        <taxon>Liliopsida</taxon>
        <taxon>Poales</taxon>
        <taxon>Poaceae</taxon>
        <taxon>BOP clade</taxon>
        <taxon>Pooideae</taxon>
        <taxon>Triticodae</taxon>
        <taxon>Triticeae</taxon>
        <taxon>Triticinae</taxon>
        <taxon>Triticum</taxon>
    </lineage>
</organism>
<name>A0A8R7P4Q4_TRIUA</name>
<dbReference type="EnsemblPlants" id="TuG1812G0100003769.01.T01">
    <property type="protein sequence ID" value="TuG1812G0100003769.01.T01"/>
    <property type="gene ID" value="TuG1812G0100003769.01"/>
</dbReference>
<reference evidence="3" key="1">
    <citation type="journal article" date="2013" name="Nature">
        <title>Draft genome of the wheat A-genome progenitor Triticum urartu.</title>
        <authorList>
            <person name="Ling H.Q."/>
            <person name="Zhao S."/>
            <person name="Liu D."/>
            <person name="Wang J."/>
            <person name="Sun H."/>
            <person name="Zhang C."/>
            <person name="Fan H."/>
            <person name="Li D."/>
            <person name="Dong L."/>
            <person name="Tao Y."/>
            <person name="Gao C."/>
            <person name="Wu H."/>
            <person name="Li Y."/>
            <person name="Cui Y."/>
            <person name="Guo X."/>
            <person name="Zheng S."/>
            <person name="Wang B."/>
            <person name="Yu K."/>
            <person name="Liang Q."/>
            <person name="Yang W."/>
            <person name="Lou X."/>
            <person name="Chen J."/>
            <person name="Feng M."/>
            <person name="Jian J."/>
            <person name="Zhang X."/>
            <person name="Luo G."/>
            <person name="Jiang Y."/>
            <person name="Liu J."/>
            <person name="Wang Z."/>
            <person name="Sha Y."/>
            <person name="Zhang B."/>
            <person name="Wu H."/>
            <person name="Tang D."/>
            <person name="Shen Q."/>
            <person name="Xue P."/>
            <person name="Zou S."/>
            <person name="Wang X."/>
            <person name="Liu X."/>
            <person name="Wang F."/>
            <person name="Yang Y."/>
            <person name="An X."/>
            <person name="Dong Z."/>
            <person name="Zhang K."/>
            <person name="Zhang X."/>
            <person name="Luo M.C."/>
            <person name="Dvorak J."/>
            <person name="Tong Y."/>
            <person name="Wang J."/>
            <person name="Yang H."/>
            <person name="Li Z."/>
            <person name="Wang D."/>
            <person name="Zhang A."/>
            <person name="Wang J."/>
        </authorList>
    </citation>
    <scope>NUCLEOTIDE SEQUENCE</scope>
    <source>
        <strain evidence="3">cv. G1812</strain>
    </source>
</reference>
<reference evidence="2" key="3">
    <citation type="submission" date="2022-06" db="UniProtKB">
        <authorList>
            <consortium name="EnsemblPlants"/>
        </authorList>
    </citation>
    <scope>IDENTIFICATION</scope>
</reference>
<sequence>IHPPHPSPSSPPPFLSHETLLAAATYGGRSRPNSAAAGSAQHTHVIPSARSSISSGQIRWARPPATMHKTLHPLGFGPPCRRSVVASTGRHVRDGCFLPYLDDGAARSGCVRRRLVIRDGLAYHPEAIARRVREE</sequence>
<evidence type="ECO:0000256" key="1">
    <source>
        <dbReference type="SAM" id="MobiDB-lite"/>
    </source>
</evidence>
<proteinExistence type="predicted"/>
<dbReference type="AlphaFoldDB" id="A0A8R7P4Q4"/>
<protein>
    <submittedName>
        <fullName evidence="2">Uncharacterized protein</fullName>
    </submittedName>
</protein>
<keyword evidence="3" id="KW-1185">Reference proteome</keyword>
<reference evidence="2" key="2">
    <citation type="submission" date="2018-03" db="EMBL/GenBank/DDBJ databases">
        <title>The Triticum urartu genome reveals the dynamic nature of wheat genome evolution.</title>
        <authorList>
            <person name="Ling H."/>
            <person name="Ma B."/>
            <person name="Shi X."/>
            <person name="Liu H."/>
            <person name="Dong L."/>
            <person name="Sun H."/>
            <person name="Cao Y."/>
            <person name="Gao Q."/>
            <person name="Zheng S."/>
            <person name="Li Y."/>
            <person name="Yu Y."/>
            <person name="Du H."/>
            <person name="Qi M."/>
            <person name="Li Y."/>
            <person name="Yu H."/>
            <person name="Cui Y."/>
            <person name="Wang N."/>
            <person name="Chen C."/>
            <person name="Wu H."/>
            <person name="Zhao Y."/>
            <person name="Zhang J."/>
            <person name="Li Y."/>
            <person name="Zhou W."/>
            <person name="Zhang B."/>
            <person name="Hu W."/>
            <person name="Eijk M."/>
            <person name="Tang J."/>
            <person name="Witsenboer H."/>
            <person name="Zhao S."/>
            <person name="Li Z."/>
            <person name="Zhang A."/>
            <person name="Wang D."/>
            <person name="Liang C."/>
        </authorList>
    </citation>
    <scope>NUCLEOTIDE SEQUENCE [LARGE SCALE GENOMIC DNA]</scope>
    <source>
        <strain evidence="2">cv. G1812</strain>
    </source>
</reference>